<keyword evidence="2" id="KW-1185">Reference proteome</keyword>
<comment type="caution">
    <text evidence="1">The sequence shown here is derived from an EMBL/GenBank/DDBJ whole genome shotgun (WGS) entry which is preliminary data.</text>
</comment>
<name>A0A9P7CAF6_9FUNG</name>
<accession>A0A9P7CAF6</accession>
<dbReference type="AlphaFoldDB" id="A0A9P7CAF6"/>
<proteinExistence type="predicted"/>
<evidence type="ECO:0000313" key="2">
    <source>
        <dbReference type="Proteomes" id="UP000740926"/>
    </source>
</evidence>
<organism evidence="1 2">
    <name type="scientific">Rhizopus delemar</name>
    <dbReference type="NCBI Taxonomy" id="936053"/>
    <lineage>
        <taxon>Eukaryota</taxon>
        <taxon>Fungi</taxon>
        <taxon>Fungi incertae sedis</taxon>
        <taxon>Mucoromycota</taxon>
        <taxon>Mucoromycotina</taxon>
        <taxon>Mucoromycetes</taxon>
        <taxon>Mucorales</taxon>
        <taxon>Mucorineae</taxon>
        <taxon>Rhizopodaceae</taxon>
        <taxon>Rhizopus</taxon>
    </lineage>
</organism>
<dbReference type="Proteomes" id="UP000740926">
    <property type="component" value="Unassembled WGS sequence"/>
</dbReference>
<protein>
    <submittedName>
        <fullName evidence="1">Uncharacterized protein</fullName>
    </submittedName>
</protein>
<reference evidence="1 2" key="1">
    <citation type="journal article" date="2020" name="Microb. Genom.">
        <title>Genetic diversity of clinical and environmental Mucorales isolates obtained from an investigation of mucormycosis cases among solid organ transplant recipients.</title>
        <authorList>
            <person name="Nguyen M.H."/>
            <person name="Kaul D."/>
            <person name="Muto C."/>
            <person name="Cheng S.J."/>
            <person name="Richter R.A."/>
            <person name="Bruno V.M."/>
            <person name="Liu G."/>
            <person name="Beyhan S."/>
            <person name="Sundermann A.J."/>
            <person name="Mounaud S."/>
            <person name="Pasculle A.W."/>
            <person name="Nierman W.C."/>
            <person name="Driscoll E."/>
            <person name="Cumbie R."/>
            <person name="Clancy C.J."/>
            <person name="Dupont C.L."/>
        </authorList>
    </citation>
    <scope>NUCLEOTIDE SEQUENCE [LARGE SCALE GENOMIC DNA]</scope>
    <source>
        <strain evidence="1 2">GL24</strain>
    </source>
</reference>
<gene>
    <name evidence="1" type="ORF">G6F50_014000</name>
</gene>
<evidence type="ECO:0000313" key="1">
    <source>
        <dbReference type="EMBL" id="KAG1543334.1"/>
    </source>
</evidence>
<sequence length="286" mass="30430">MQFGQVRQQVQQVLARGIEARVDLLDRNVVATGCHPRRYAGDVQFDVGQAAEPDRDVVPFAGLAQQARNGVAAQRGLESEVGAVGHRLAQATGAFLPRFGVGLGQRPASLHQAPGERIRVEPAQPFGLQPGTQQRTLASAIDAGQHQDPPHRSERTTEGDLAAATDRLAQHLAQPLATLQAGQGLVELAAQAQQLLAARPGVTTGGLGQQFLVGADVHDHRFGVVVVGDDQRLLLAHGAHQARPTAGLHRRGRGLFKAGQIQRQGHGTAPGRGGLWPLYPIWPNWG</sequence>
<dbReference type="EMBL" id="JAANIU010006162">
    <property type="protein sequence ID" value="KAG1543334.1"/>
    <property type="molecule type" value="Genomic_DNA"/>
</dbReference>